<protein>
    <submittedName>
        <fullName evidence="1">Uncharacterized protein</fullName>
    </submittedName>
</protein>
<keyword evidence="2" id="KW-1185">Reference proteome</keyword>
<proteinExistence type="predicted"/>
<sequence length="544" mass="59144">MRTWFAPDEAAEFAAAKAVLLRRCLVWAGERGRPADELLISAAVDSRHHSRDGRLAYWDDAQIRRFLLAWVPKQVVAPREVLDLAPDVLRTYVRYLAATGLRDPRGCTPEQADAAIARAAVPFRRTLDAGRTDADHHVLEELLEARFTEPALSLDETRAAARPPIALPPPADLTAAAGSVTVQHLTALAVGTGDVSAAPDLPLLRAWADALGPCAADLIEDPEALWRRAFDVLPELSRGAATALPRLFGRLLPVVLDTLYGMDDVPLTRLEQIARPACRQGFDENLARETRRHCLARDLARTLEVLSDLGAVKLTRGPILPLHTDAGLLREDDYPESPEPAPLARLTPLALRAVRERLLADGHDAPLLGELATAEPAELLGVLTQHYPPREAAAELNGWLSRPGQDVECLLRAISACPFRSRATAMLGVLVDALPQGDVLLRELRHDLILGPTALTLLMDVGEVEPMGLGQREHLLLGAENFLTMLEVGGPQALIAQLRGLAGREAYRFVESVLASGHHDDEGMEDLRDLVAEPLRLTYSPGPA</sequence>
<gene>
    <name evidence="1" type="ORF">B0I32_10238</name>
</gene>
<dbReference type="EMBL" id="PVNG01000002">
    <property type="protein sequence ID" value="PRX68982.1"/>
    <property type="molecule type" value="Genomic_DNA"/>
</dbReference>
<dbReference type="AlphaFoldDB" id="A0A2T0N861"/>
<name>A0A2T0N861_9ACTN</name>
<evidence type="ECO:0000313" key="2">
    <source>
        <dbReference type="Proteomes" id="UP000238312"/>
    </source>
</evidence>
<dbReference type="Proteomes" id="UP000238312">
    <property type="component" value="Unassembled WGS sequence"/>
</dbReference>
<accession>A0A2T0N861</accession>
<dbReference type="OrthoDB" id="3578774at2"/>
<reference evidence="1 2" key="1">
    <citation type="submission" date="2018-03" db="EMBL/GenBank/DDBJ databases">
        <title>Genomic Encyclopedia of Type Strains, Phase III (KMG-III): the genomes of soil and plant-associated and newly described type strains.</title>
        <authorList>
            <person name="Whitman W."/>
        </authorList>
    </citation>
    <scope>NUCLEOTIDE SEQUENCE [LARGE SCALE GENOMIC DNA]</scope>
    <source>
        <strain evidence="1 2">CGMCC 4.7104</strain>
    </source>
</reference>
<evidence type="ECO:0000313" key="1">
    <source>
        <dbReference type="EMBL" id="PRX68982.1"/>
    </source>
</evidence>
<organism evidence="1 2">
    <name type="scientific">Nonomuraea fuscirosea</name>
    <dbReference type="NCBI Taxonomy" id="1291556"/>
    <lineage>
        <taxon>Bacteria</taxon>
        <taxon>Bacillati</taxon>
        <taxon>Actinomycetota</taxon>
        <taxon>Actinomycetes</taxon>
        <taxon>Streptosporangiales</taxon>
        <taxon>Streptosporangiaceae</taxon>
        <taxon>Nonomuraea</taxon>
    </lineage>
</organism>
<comment type="caution">
    <text evidence="1">The sequence shown here is derived from an EMBL/GenBank/DDBJ whole genome shotgun (WGS) entry which is preliminary data.</text>
</comment>
<dbReference type="RefSeq" id="WP_106234984.1">
    <property type="nucleotide sequence ID" value="NZ_PVNG01000002.1"/>
</dbReference>